<proteinExistence type="predicted"/>
<dbReference type="Gene3D" id="1.10.10.10">
    <property type="entry name" value="Winged helix-like DNA-binding domain superfamily/Winged helix DNA-binding domain"/>
    <property type="match status" value="1"/>
</dbReference>
<feature type="non-terminal residue" evidence="1">
    <location>
        <position position="76"/>
    </location>
</feature>
<dbReference type="SUPFAM" id="SSF48295">
    <property type="entry name" value="TrpR-like"/>
    <property type="match status" value="1"/>
</dbReference>
<reference evidence="1" key="1">
    <citation type="journal article" date="2014" name="Front. Microbiol.">
        <title>High frequency of phylogenetically diverse reductive dehalogenase-homologous genes in deep subseafloor sedimentary metagenomes.</title>
        <authorList>
            <person name="Kawai M."/>
            <person name="Futagami T."/>
            <person name="Toyoda A."/>
            <person name="Takaki Y."/>
            <person name="Nishi S."/>
            <person name="Hori S."/>
            <person name="Arai W."/>
            <person name="Tsubouchi T."/>
            <person name="Morono Y."/>
            <person name="Uchiyama I."/>
            <person name="Ito T."/>
            <person name="Fujiyama A."/>
            <person name="Inagaki F."/>
            <person name="Takami H."/>
        </authorList>
    </citation>
    <scope>NUCLEOTIDE SEQUENCE</scope>
    <source>
        <strain evidence="1">Expedition CK06-06</strain>
    </source>
</reference>
<dbReference type="EMBL" id="BARS01045464">
    <property type="protein sequence ID" value="GAG33009.1"/>
    <property type="molecule type" value="Genomic_DNA"/>
</dbReference>
<dbReference type="GO" id="GO:0043565">
    <property type="term" value="F:sequence-specific DNA binding"/>
    <property type="evidence" value="ECO:0007669"/>
    <property type="project" value="InterPro"/>
</dbReference>
<accession>X0WPX6</accession>
<dbReference type="AlphaFoldDB" id="X0WPX6"/>
<sequence>MTNLRRKHTAQFKTRVVLELLKEEKTSSQIASHFGVHPTQIRHWKRQALDGIETIFSSRIKKEKFKKEELIEQLYK</sequence>
<gene>
    <name evidence="1" type="ORF">S01H1_68549</name>
</gene>
<dbReference type="InterPro" id="IPR010921">
    <property type="entry name" value="Trp_repressor/repl_initiator"/>
</dbReference>
<comment type="caution">
    <text evidence="1">The sequence shown here is derived from an EMBL/GenBank/DDBJ whole genome shotgun (WGS) entry which is preliminary data.</text>
</comment>
<name>X0WPX6_9ZZZZ</name>
<protein>
    <recommendedName>
        <fullName evidence="2">Transposase</fullName>
    </recommendedName>
</protein>
<dbReference type="Pfam" id="PF01527">
    <property type="entry name" value="HTH_Tnp_1"/>
    <property type="match status" value="1"/>
</dbReference>
<dbReference type="GO" id="GO:0004803">
    <property type="term" value="F:transposase activity"/>
    <property type="evidence" value="ECO:0007669"/>
    <property type="project" value="InterPro"/>
</dbReference>
<evidence type="ECO:0000313" key="1">
    <source>
        <dbReference type="EMBL" id="GAG33009.1"/>
    </source>
</evidence>
<dbReference type="GO" id="GO:0006313">
    <property type="term" value="P:DNA transposition"/>
    <property type="evidence" value="ECO:0007669"/>
    <property type="project" value="InterPro"/>
</dbReference>
<organism evidence="1">
    <name type="scientific">marine sediment metagenome</name>
    <dbReference type="NCBI Taxonomy" id="412755"/>
    <lineage>
        <taxon>unclassified sequences</taxon>
        <taxon>metagenomes</taxon>
        <taxon>ecological metagenomes</taxon>
    </lineage>
</organism>
<evidence type="ECO:0008006" key="2">
    <source>
        <dbReference type="Google" id="ProtNLM"/>
    </source>
</evidence>
<dbReference type="InterPro" id="IPR036388">
    <property type="entry name" value="WH-like_DNA-bd_sf"/>
</dbReference>
<dbReference type="InterPro" id="IPR002514">
    <property type="entry name" value="Transposase_8"/>
</dbReference>